<keyword evidence="8" id="KW-0460">Magnesium</keyword>
<dbReference type="NCBIfam" id="NF009779">
    <property type="entry name" value="PRK13278.1-3"/>
    <property type="match status" value="1"/>
</dbReference>
<dbReference type="InterPro" id="IPR016185">
    <property type="entry name" value="PreATP-grasp_dom_sf"/>
</dbReference>
<proteinExistence type="inferred from homology"/>
<evidence type="ECO:0000256" key="2">
    <source>
        <dbReference type="ARBA" id="ARBA00001946"/>
    </source>
</evidence>
<dbReference type="OrthoDB" id="98133at2157"/>
<comment type="cofactor">
    <cofactor evidence="2">
        <name>Mg(2+)</name>
        <dbReference type="ChEBI" id="CHEBI:18420"/>
    </cofactor>
</comment>
<dbReference type="HAMAP" id="MF_01163">
    <property type="entry name" value="IMP_biosynth_PurP"/>
    <property type="match status" value="1"/>
</dbReference>
<dbReference type="EMBL" id="CP014854">
    <property type="protein sequence ID" value="ASI98337.1"/>
    <property type="molecule type" value="Genomic_DNA"/>
</dbReference>
<organism evidence="12 13">
    <name type="scientific">Thermococcus celer Vu 13 = JCM 8558</name>
    <dbReference type="NCBI Taxonomy" id="1293037"/>
    <lineage>
        <taxon>Archaea</taxon>
        <taxon>Methanobacteriati</taxon>
        <taxon>Methanobacteriota</taxon>
        <taxon>Thermococci</taxon>
        <taxon>Thermococcales</taxon>
        <taxon>Thermococcaceae</taxon>
        <taxon>Thermococcus</taxon>
    </lineage>
</organism>
<keyword evidence="9" id="KW-0464">Manganese</keyword>
<dbReference type="AlphaFoldDB" id="A0A218P077"/>
<feature type="domain" description="ATP-grasp" evidence="11">
    <location>
        <begin position="78"/>
        <end position="324"/>
    </location>
</feature>
<evidence type="ECO:0000256" key="9">
    <source>
        <dbReference type="ARBA" id="ARBA00023211"/>
    </source>
</evidence>
<feature type="binding site" evidence="10">
    <location>
        <position position="203"/>
    </location>
    <ligand>
        <name>ATP</name>
        <dbReference type="ChEBI" id="CHEBI:30616"/>
    </ligand>
</feature>
<dbReference type="Pfam" id="PF06973">
    <property type="entry name" value="DUF1297"/>
    <property type="match status" value="1"/>
</dbReference>
<dbReference type="InterPro" id="IPR013815">
    <property type="entry name" value="ATP_grasp_subdomain_1"/>
</dbReference>
<evidence type="ECO:0000256" key="7">
    <source>
        <dbReference type="ARBA" id="ARBA00022840"/>
    </source>
</evidence>
<dbReference type="PANTHER" id="PTHR38147">
    <property type="entry name" value="5-FORMAMINOIMIDAZOLE-4-CARBOXAMIDE-1-(BETA)-D-RIBOFURANOSYL 5'-MONOPHOSPHATE SYNTHETASE-RELATED"/>
    <property type="match status" value="1"/>
</dbReference>
<keyword evidence="5 10" id="KW-0547">Nucleotide-binding</keyword>
<dbReference type="InterPro" id="IPR011761">
    <property type="entry name" value="ATP-grasp"/>
</dbReference>
<keyword evidence="13" id="KW-1185">Reference proteome</keyword>
<evidence type="ECO:0000256" key="5">
    <source>
        <dbReference type="ARBA" id="ARBA00022741"/>
    </source>
</evidence>
<dbReference type="GO" id="GO:0005524">
    <property type="term" value="F:ATP binding"/>
    <property type="evidence" value="ECO:0007669"/>
    <property type="project" value="UniProtKB-UniRule"/>
</dbReference>
<keyword evidence="4" id="KW-0479">Metal-binding</keyword>
<accession>A0A218P077</accession>
<dbReference type="SUPFAM" id="SSF52440">
    <property type="entry name" value="PreATP-grasp domain"/>
    <property type="match status" value="1"/>
</dbReference>
<dbReference type="UniPathway" id="UPA00074">
    <property type="reaction ID" value="UER00134"/>
</dbReference>
<keyword evidence="6 10" id="KW-0658">Purine biosynthesis</keyword>
<dbReference type="Gene3D" id="3.30.470.20">
    <property type="entry name" value="ATP-grasp fold, B domain"/>
    <property type="match status" value="1"/>
</dbReference>
<dbReference type="Gene3D" id="3.40.50.20">
    <property type="match status" value="1"/>
</dbReference>
<comment type="catalytic activity">
    <reaction evidence="10">
        <text>5-amino-1-(5-phospho-beta-D-ribosyl)imidazole-4-carboxamide + formate + ATP = 5-formamido-1-(5-phospho-D-ribosyl)imidazole-4-carboxamide + ADP + phosphate</text>
        <dbReference type="Rhea" id="RHEA:24836"/>
        <dbReference type="ChEBI" id="CHEBI:15740"/>
        <dbReference type="ChEBI" id="CHEBI:30616"/>
        <dbReference type="ChEBI" id="CHEBI:43474"/>
        <dbReference type="ChEBI" id="CHEBI:58467"/>
        <dbReference type="ChEBI" id="CHEBI:58475"/>
        <dbReference type="ChEBI" id="CHEBI:456216"/>
        <dbReference type="EC" id="6.3.4.23"/>
    </reaction>
</comment>
<evidence type="ECO:0000256" key="1">
    <source>
        <dbReference type="ARBA" id="ARBA00001936"/>
    </source>
</evidence>
<evidence type="ECO:0000256" key="3">
    <source>
        <dbReference type="ARBA" id="ARBA00022598"/>
    </source>
</evidence>
<dbReference type="GO" id="GO:0016879">
    <property type="term" value="F:ligase activity, forming carbon-nitrogen bonds"/>
    <property type="evidence" value="ECO:0007669"/>
    <property type="project" value="UniProtKB-UniRule"/>
</dbReference>
<name>A0A218P077_THECE</name>
<feature type="binding site" evidence="10">
    <location>
        <position position="71"/>
    </location>
    <ligand>
        <name>5-amino-1-(5-phospho-beta-D-ribosyl)imidazole-4-carboxamide</name>
        <dbReference type="ChEBI" id="CHEBI:58475"/>
    </ligand>
</feature>
<dbReference type="GO" id="GO:0000287">
    <property type="term" value="F:magnesium ion binding"/>
    <property type="evidence" value="ECO:0007669"/>
    <property type="project" value="InterPro"/>
</dbReference>
<dbReference type="KEGG" id="tce:A3L02_01515"/>
<dbReference type="PANTHER" id="PTHR38147:SF2">
    <property type="entry name" value="5-FORMAMINOIMIDAZOLE-4-CARBOXAMIDE-1-(BETA)-D-RIBOFURANOSYL 5'-MONOPHOSPHATE SYNTHETASE"/>
    <property type="match status" value="1"/>
</dbReference>
<evidence type="ECO:0000313" key="12">
    <source>
        <dbReference type="EMBL" id="ASI98337.1"/>
    </source>
</evidence>
<keyword evidence="7 10" id="KW-0067">ATP-binding</keyword>
<dbReference type="RefSeq" id="WP_088862303.1">
    <property type="nucleotide sequence ID" value="NZ_CP014854.1"/>
</dbReference>
<dbReference type="PROSITE" id="PS50975">
    <property type="entry name" value="ATP_GRASP"/>
    <property type="match status" value="1"/>
</dbReference>
<evidence type="ECO:0000259" key="11">
    <source>
        <dbReference type="PROSITE" id="PS50975"/>
    </source>
</evidence>
<dbReference type="GO" id="GO:0006189">
    <property type="term" value="P:'de novo' IMP biosynthetic process"/>
    <property type="evidence" value="ECO:0007669"/>
    <property type="project" value="UniProtKB-UniRule"/>
</dbReference>
<feature type="binding site" evidence="10">
    <location>
        <position position="11"/>
    </location>
    <ligand>
        <name>5-amino-1-(5-phospho-beta-D-ribosyl)imidazole-4-carboxamide</name>
        <dbReference type="ChEBI" id="CHEBI:58475"/>
    </ligand>
</feature>
<dbReference type="Proteomes" id="UP000197156">
    <property type="component" value="Chromosome"/>
</dbReference>
<dbReference type="SUPFAM" id="SSF56059">
    <property type="entry name" value="Glutathione synthetase ATP-binding domain-like"/>
    <property type="match status" value="1"/>
</dbReference>
<evidence type="ECO:0000256" key="6">
    <source>
        <dbReference type="ARBA" id="ARBA00022755"/>
    </source>
</evidence>
<evidence type="ECO:0000313" key="13">
    <source>
        <dbReference type="Proteomes" id="UP000197156"/>
    </source>
</evidence>
<dbReference type="EC" id="6.3.4.23" evidence="10"/>
<comment type="pathway">
    <text evidence="10">Purine metabolism; IMP biosynthesis via de novo pathway; 5-formamido-1-(5-phospho-D-ribosyl)imidazole-4-carboxamide from 5-amino-1-(5-phospho-D-ribosyl)imidazole-4-carboxamide (formate route): step 1/1.</text>
</comment>
<protein>
    <recommendedName>
        <fullName evidence="10">5-formaminoimidazole-4-carboxamide-1-(beta)-D-ribofuranosyl 5'-monophosphate synthetase</fullName>
        <ecNumber evidence="10">6.3.4.23</ecNumber>
    </recommendedName>
    <alternativeName>
        <fullName evidence="10">5-aminoimidazole-4-carboxamide-1-beta-D-ribofuranosyl 5'-monophosphate--formate ligase</fullName>
    </alternativeName>
</protein>
<gene>
    <name evidence="10" type="primary">purP</name>
    <name evidence="12" type="ORF">A3L02_01515</name>
</gene>
<dbReference type="PIRSF" id="PIRSF004602">
    <property type="entry name" value="ATPgrasp_PurP"/>
    <property type="match status" value="1"/>
</dbReference>
<reference evidence="12 13" key="1">
    <citation type="submission" date="2016-03" db="EMBL/GenBank/DDBJ databases">
        <title>Complete genome sequence of Thermococcus celer.</title>
        <authorList>
            <person name="Oger P.M."/>
        </authorList>
    </citation>
    <scope>NUCLEOTIDE SEQUENCE [LARGE SCALE GENOMIC DNA]</scope>
    <source>
        <strain evidence="12 13">Vu 13</strain>
    </source>
</reference>
<dbReference type="InterPro" id="IPR010672">
    <property type="entry name" value="IMP_biosynth_PurP_N"/>
</dbReference>
<dbReference type="Pfam" id="PF06849">
    <property type="entry name" value="DUF1246"/>
    <property type="match status" value="1"/>
</dbReference>
<feature type="binding site" evidence="10">
    <location>
        <position position="231"/>
    </location>
    <ligand>
        <name>5-amino-1-(5-phospho-beta-D-ribosyl)imidazole-4-carboxamide</name>
        <dbReference type="ChEBI" id="CHEBI:58475"/>
    </ligand>
</feature>
<sequence>MNLRVATYSSHSALQILKGARDEGFETVAFGSGRVRPLYTRYFPVADYFIEGTYPEAELLGLDAVVIPTGSFVAHLGIELVERMRVPYYGNKAVLRWESDRSLERLWLERAGLRLPRVYDDPDEIDGPVIVKPDGAGGGRGYFLAKSPEDFWRKAEKLGVRDKEDLVGIQIQEYVLGVPVYPHYFYSKLSRELELMSVDKRYESTVDAIGRIPAREQLDLEVDTNYTVIGNVPLVLRESLLMDVIEAGERVVKAAGELMGGLWGPFCLEGVFTEEMEFVVFEVSARIVAGTNPFVHGSPYSWLRYDKPVSTGRRIAMELREALEEDRLDEVLT</sequence>
<dbReference type="GeneID" id="33323387"/>
<keyword evidence="3 10" id="KW-0436">Ligase</keyword>
<dbReference type="InterPro" id="IPR009720">
    <property type="entry name" value="IMP_biosynth_PurP_C"/>
</dbReference>
<dbReference type="Gene3D" id="3.30.1490.20">
    <property type="entry name" value="ATP-grasp fold, A domain"/>
    <property type="match status" value="1"/>
</dbReference>
<dbReference type="InterPro" id="IPR023656">
    <property type="entry name" value="IMP_biosynth_PurP"/>
</dbReference>
<evidence type="ECO:0000256" key="8">
    <source>
        <dbReference type="ARBA" id="ARBA00022842"/>
    </source>
</evidence>
<comment type="function">
    <text evidence="10">Catalyzes the ATP- and formate-dependent formylation of 5-aminoimidazole-4-carboxamide-1-beta-d-ribofuranosyl 5'-monophosphate (AICAR) to 5-formaminoimidazole-4-carboxamide-1-beta-d-ribofuranosyl 5'-monophosphate (FAICAR) in the absence of folates.</text>
</comment>
<comment type="cofactor">
    <cofactor evidence="1">
        <name>Mn(2+)</name>
        <dbReference type="ChEBI" id="CHEBI:29035"/>
    </cofactor>
</comment>
<evidence type="ECO:0000256" key="10">
    <source>
        <dbReference type="HAMAP-Rule" id="MF_01163"/>
    </source>
</evidence>
<evidence type="ECO:0000256" key="4">
    <source>
        <dbReference type="ARBA" id="ARBA00022723"/>
    </source>
</evidence>
<comment type="similarity">
    <text evidence="10">Belongs to the phosphohexose mutase family.</text>
</comment>